<evidence type="ECO:0000313" key="3">
    <source>
        <dbReference type="Proteomes" id="UP000006461"/>
    </source>
</evidence>
<dbReference type="Pfam" id="PF03372">
    <property type="entry name" value="Exo_endo_phos"/>
    <property type="match status" value="1"/>
</dbReference>
<keyword evidence="3" id="KW-1185">Reference proteome</keyword>
<dbReference type="Proteomes" id="UP000006461">
    <property type="component" value="Chromosome"/>
</dbReference>
<proteinExistence type="predicted"/>
<dbReference type="InterPro" id="IPR036691">
    <property type="entry name" value="Endo/exonu/phosph_ase_sf"/>
</dbReference>
<keyword evidence="2" id="KW-0540">Nuclease</keyword>
<protein>
    <submittedName>
        <fullName evidence="2">Endonuclease/exonuclease/phosphatase</fullName>
    </submittedName>
</protein>
<evidence type="ECO:0000259" key="1">
    <source>
        <dbReference type="Pfam" id="PF03372"/>
    </source>
</evidence>
<dbReference type="OMA" id="CSVLPWK"/>
<accession>I4F1J5</accession>
<keyword evidence="2" id="KW-0378">Hydrolase</keyword>
<dbReference type="EMBL" id="FO203431">
    <property type="protein sequence ID" value="CCH89508.1"/>
    <property type="molecule type" value="Genomic_DNA"/>
</dbReference>
<dbReference type="InterPro" id="IPR005135">
    <property type="entry name" value="Endo/exonuclease/phosphatase"/>
</dbReference>
<dbReference type="STRING" id="477641.MODMU_4107"/>
<reference evidence="2 3" key="1">
    <citation type="journal article" date="2012" name="J. Bacteriol.">
        <title>Genome Sequence of Radiation-Resistant Modestobacter marinus Strain BC501, a Representative Actinobacterium That Thrives on Calcareous Stone Surfaces.</title>
        <authorList>
            <person name="Normand P."/>
            <person name="Gury J."/>
            <person name="Pujic P."/>
            <person name="Chouaia B."/>
            <person name="Crotti E."/>
            <person name="Brusetti L."/>
            <person name="Daffonchio D."/>
            <person name="Vacherie B."/>
            <person name="Barbe V."/>
            <person name="Medigue C."/>
            <person name="Calteau A."/>
            <person name="Ghodhbane-Gtari F."/>
            <person name="Essoussi I."/>
            <person name="Nouioui I."/>
            <person name="Abbassi-Ghozzi I."/>
            <person name="Gtari M."/>
        </authorList>
    </citation>
    <scope>NUCLEOTIDE SEQUENCE [LARGE SCALE GENOMIC DNA]</scope>
    <source>
        <strain evidence="3">BC 501</strain>
    </source>
</reference>
<dbReference type="Gene3D" id="3.60.10.10">
    <property type="entry name" value="Endonuclease/exonuclease/phosphatase"/>
    <property type="match status" value="1"/>
</dbReference>
<gene>
    <name evidence="2" type="ordered locus">MODMU_4107</name>
</gene>
<dbReference type="KEGG" id="mmar:MODMU_4107"/>
<dbReference type="PATRIC" id="fig|477641.3.peg.3848"/>
<evidence type="ECO:0000313" key="2">
    <source>
        <dbReference type="EMBL" id="CCH89508.1"/>
    </source>
</evidence>
<organism evidence="2 3">
    <name type="scientific">Modestobacter italicus (strain DSM 44449 / CECT 9708 / BC 501)</name>
    <dbReference type="NCBI Taxonomy" id="2732864"/>
    <lineage>
        <taxon>Bacteria</taxon>
        <taxon>Bacillati</taxon>
        <taxon>Actinomycetota</taxon>
        <taxon>Actinomycetes</taxon>
        <taxon>Geodermatophilales</taxon>
        <taxon>Geodermatophilaceae</taxon>
        <taxon>Modestobacter</taxon>
    </lineage>
</organism>
<keyword evidence="2" id="KW-0255">Endonuclease</keyword>
<dbReference type="eggNOG" id="COG0708">
    <property type="taxonomic scope" value="Bacteria"/>
</dbReference>
<dbReference type="HOGENOM" id="CLU_1298692_0_0_11"/>
<dbReference type="AlphaFoldDB" id="I4F1J5"/>
<sequence length="256" mass="28229">MRIGTWNVEGYPLATSEKGLEIVDFFDGVKADIWLLTEVNAGWQSRHGRLVVSPPRSYGREQDRWAGIQTHLPITRLPDPNGGPANAEEALCLTRVELPPSASAPSVLVACSVLPWRGASQYWPGLPAESFDAQASYVLDHHIRRIHAERRDGEPVIWGGDFNQELRPVTASRAADGFRMAGTKNGIGRLQDAFGKFGLQPLTEDAGHRIEGAWSIDHLAVSASMVEQQQVDLHRLTRRNGKRLSDHAVYVADVAL</sequence>
<name>I4F1J5_MODI5</name>
<dbReference type="OrthoDB" id="3775134at2"/>
<dbReference type="GO" id="GO:0004519">
    <property type="term" value="F:endonuclease activity"/>
    <property type="evidence" value="ECO:0007669"/>
    <property type="project" value="UniProtKB-KW"/>
</dbReference>
<dbReference type="SUPFAM" id="SSF56219">
    <property type="entry name" value="DNase I-like"/>
    <property type="match status" value="1"/>
</dbReference>
<feature type="domain" description="Endonuclease/exonuclease/phosphatase" evidence="1">
    <location>
        <begin position="4"/>
        <end position="247"/>
    </location>
</feature>